<sequence>MEGSDCDVTISDGEFEKKCDEKGGVSDANERLRGVTNQKKVKWLLDPGKYGIPVYEQSQMTPEGGTKYVFEWDDGIFNEDWISDGYRWRNYSLLAQLVRPSIRRLIDVVALSRYGCKWILVLTVMPITPIPT</sequence>
<proteinExistence type="predicted"/>
<protein>
    <submittedName>
        <fullName evidence="1">Uncharacterized protein</fullName>
    </submittedName>
</protein>
<dbReference type="EMBL" id="JAOYFB010000040">
    <property type="protein sequence ID" value="KAK4037580.1"/>
    <property type="molecule type" value="Genomic_DNA"/>
</dbReference>
<organism evidence="1 2">
    <name type="scientific">Daphnia magna</name>
    <dbReference type="NCBI Taxonomy" id="35525"/>
    <lineage>
        <taxon>Eukaryota</taxon>
        <taxon>Metazoa</taxon>
        <taxon>Ecdysozoa</taxon>
        <taxon>Arthropoda</taxon>
        <taxon>Crustacea</taxon>
        <taxon>Branchiopoda</taxon>
        <taxon>Diplostraca</taxon>
        <taxon>Cladocera</taxon>
        <taxon>Anomopoda</taxon>
        <taxon>Daphniidae</taxon>
        <taxon>Daphnia</taxon>
    </lineage>
</organism>
<evidence type="ECO:0000313" key="1">
    <source>
        <dbReference type="EMBL" id="KAK4037580.1"/>
    </source>
</evidence>
<evidence type="ECO:0000313" key="2">
    <source>
        <dbReference type="Proteomes" id="UP001234178"/>
    </source>
</evidence>
<name>A0ABR0B7C0_9CRUS</name>
<gene>
    <name evidence="1" type="ORF">OUZ56_029611</name>
</gene>
<accession>A0ABR0B7C0</accession>
<keyword evidence="2" id="KW-1185">Reference proteome</keyword>
<reference evidence="1 2" key="1">
    <citation type="journal article" date="2023" name="Nucleic Acids Res.">
        <title>The hologenome of Daphnia magna reveals possible DNA methylation and microbiome-mediated evolution of the host genome.</title>
        <authorList>
            <person name="Chaturvedi A."/>
            <person name="Li X."/>
            <person name="Dhandapani V."/>
            <person name="Marshall H."/>
            <person name="Kissane S."/>
            <person name="Cuenca-Cambronero M."/>
            <person name="Asole G."/>
            <person name="Calvet F."/>
            <person name="Ruiz-Romero M."/>
            <person name="Marangio P."/>
            <person name="Guigo R."/>
            <person name="Rago D."/>
            <person name="Mirbahai L."/>
            <person name="Eastwood N."/>
            <person name="Colbourne J.K."/>
            <person name="Zhou J."/>
            <person name="Mallon E."/>
            <person name="Orsini L."/>
        </authorList>
    </citation>
    <scope>NUCLEOTIDE SEQUENCE [LARGE SCALE GENOMIC DNA]</scope>
    <source>
        <strain evidence="1">LRV0_1</strain>
    </source>
</reference>
<dbReference type="Proteomes" id="UP001234178">
    <property type="component" value="Unassembled WGS sequence"/>
</dbReference>
<comment type="caution">
    <text evidence="1">The sequence shown here is derived from an EMBL/GenBank/DDBJ whole genome shotgun (WGS) entry which is preliminary data.</text>
</comment>